<gene>
    <name evidence="2" type="ORF">EHS15_01765</name>
</gene>
<evidence type="ECO:0000313" key="3">
    <source>
        <dbReference type="Proteomes" id="UP000298058"/>
    </source>
</evidence>
<name>A0A4R9M8B8_9LEPT</name>
<proteinExistence type="predicted"/>
<dbReference type="AlphaFoldDB" id="A0A4R9M8B8"/>
<protein>
    <submittedName>
        <fullName evidence="2">Uncharacterized protein</fullName>
    </submittedName>
</protein>
<evidence type="ECO:0000313" key="2">
    <source>
        <dbReference type="EMBL" id="TGN20788.1"/>
    </source>
</evidence>
<dbReference type="RefSeq" id="WP_135758823.1">
    <property type="nucleotide sequence ID" value="NZ_RQHW01000007.1"/>
</dbReference>
<comment type="caution">
    <text evidence="2">The sequence shown here is derived from an EMBL/GenBank/DDBJ whole genome shotgun (WGS) entry which is preliminary data.</text>
</comment>
<dbReference type="EMBL" id="RQHW01000007">
    <property type="protein sequence ID" value="TGN20788.1"/>
    <property type="molecule type" value="Genomic_DNA"/>
</dbReference>
<accession>A0A4R9M8B8</accession>
<sequence>MKITNITNSIQQIHRIEGESLSLLPTETVELPETEVYDFEIERLKNQLTIIKEESVTEESPQEGEFTVRTETSDSNNEVAQ</sequence>
<evidence type="ECO:0000256" key="1">
    <source>
        <dbReference type="SAM" id="MobiDB-lite"/>
    </source>
</evidence>
<keyword evidence="3" id="KW-1185">Reference proteome</keyword>
<organism evidence="2 3">
    <name type="scientific">Leptospira idonii</name>
    <dbReference type="NCBI Taxonomy" id="1193500"/>
    <lineage>
        <taxon>Bacteria</taxon>
        <taxon>Pseudomonadati</taxon>
        <taxon>Spirochaetota</taxon>
        <taxon>Spirochaetia</taxon>
        <taxon>Leptospirales</taxon>
        <taxon>Leptospiraceae</taxon>
        <taxon>Leptospira</taxon>
    </lineage>
</organism>
<feature type="region of interest" description="Disordered" evidence="1">
    <location>
        <begin position="54"/>
        <end position="81"/>
    </location>
</feature>
<reference evidence="2" key="1">
    <citation type="journal article" date="2019" name="PLoS Negl. Trop. Dis.">
        <title>Revisiting the worldwide diversity of Leptospira species in the environment.</title>
        <authorList>
            <person name="Vincent A.T."/>
            <person name="Schiettekatte O."/>
            <person name="Bourhy P."/>
            <person name="Veyrier F.J."/>
            <person name="Picardeau M."/>
        </authorList>
    </citation>
    <scope>NUCLEOTIDE SEQUENCE [LARGE SCALE GENOMIC DNA]</scope>
    <source>
        <strain evidence="2">201300427</strain>
    </source>
</reference>
<dbReference type="Proteomes" id="UP000298058">
    <property type="component" value="Unassembled WGS sequence"/>
</dbReference>